<comment type="caution">
    <text evidence="2">The sequence shown here is derived from an EMBL/GenBank/DDBJ whole genome shotgun (WGS) entry which is preliminary data.</text>
</comment>
<name>A0A396JJX3_MEDTR</name>
<evidence type="ECO:0000313" key="2">
    <source>
        <dbReference type="EMBL" id="RHN78560.1"/>
    </source>
</evidence>
<reference evidence="2" key="1">
    <citation type="journal article" date="2018" name="Nat. Plants">
        <title>Whole-genome landscape of Medicago truncatula symbiotic genes.</title>
        <authorList>
            <person name="Pecrix Y."/>
            <person name="Gamas P."/>
            <person name="Carrere S."/>
        </authorList>
    </citation>
    <scope>NUCLEOTIDE SEQUENCE</scope>
    <source>
        <tissue evidence="2">Leaves</tissue>
    </source>
</reference>
<feature type="transmembrane region" description="Helical" evidence="1">
    <location>
        <begin position="48"/>
        <end position="67"/>
    </location>
</feature>
<dbReference type="Proteomes" id="UP000265566">
    <property type="component" value="Chromosome 1"/>
</dbReference>
<evidence type="ECO:0008006" key="3">
    <source>
        <dbReference type="Google" id="ProtNLM"/>
    </source>
</evidence>
<organism evidence="2">
    <name type="scientific">Medicago truncatula</name>
    <name type="common">Barrel medic</name>
    <name type="synonym">Medicago tribuloides</name>
    <dbReference type="NCBI Taxonomy" id="3880"/>
    <lineage>
        <taxon>Eukaryota</taxon>
        <taxon>Viridiplantae</taxon>
        <taxon>Streptophyta</taxon>
        <taxon>Embryophyta</taxon>
        <taxon>Tracheophyta</taxon>
        <taxon>Spermatophyta</taxon>
        <taxon>Magnoliopsida</taxon>
        <taxon>eudicotyledons</taxon>
        <taxon>Gunneridae</taxon>
        <taxon>Pentapetalae</taxon>
        <taxon>rosids</taxon>
        <taxon>fabids</taxon>
        <taxon>Fabales</taxon>
        <taxon>Fabaceae</taxon>
        <taxon>Papilionoideae</taxon>
        <taxon>50 kb inversion clade</taxon>
        <taxon>NPAAA clade</taxon>
        <taxon>Hologalegina</taxon>
        <taxon>IRL clade</taxon>
        <taxon>Trifolieae</taxon>
        <taxon>Medicago</taxon>
    </lineage>
</organism>
<accession>A0A396JJX3</accession>
<keyword evidence="1" id="KW-1133">Transmembrane helix</keyword>
<feature type="transmembrane region" description="Helical" evidence="1">
    <location>
        <begin position="12"/>
        <end position="42"/>
    </location>
</feature>
<keyword evidence="1" id="KW-0812">Transmembrane</keyword>
<keyword evidence="1" id="KW-0472">Membrane</keyword>
<sequence length="102" mass="10642">MSSSDNLVWSFRVFSSATVAVIGSCSCFGGNLIILVFASHVLSEATTLLVSLGGVGCSCAIVARLAALVKVVMGFLRDLFLESGGLITFDSRSGVSFLIQVF</sequence>
<gene>
    <name evidence="2" type="ORF">MtrunA17_Chr1g0167281</name>
</gene>
<proteinExistence type="predicted"/>
<evidence type="ECO:0000256" key="1">
    <source>
        <dbReference type="SAM" id="Phobius"/>
    </source>
</evidence>
<protein>
    <recommendedName>
        <fullName evidence="3">Transmembrane protein</fullName>
    </recommendedName>
</protein>
<dbReference type="EMBL" id="PSQE01000001">
    <property type="protein sequence ID" value="RHN78560.1"/>
    <property type="molecule type" value="Genomic_DNA"/>
</dbReference>
<dbReference type="AlphaFoldDB" id="A0A396JJX3"/>
<dbReference type="Gramene" id="rna2178">
    <property type="protein sequence ID" value="RHN78560.1"/>
    <property type="gene ID" value="gene2178"/>
</dbReference>